<proteinExistence type="inferred from homology"/>
<comment type="subcellular location">
    <subcellularLocation>
        <location evidence="2">Endoplasmic reticulum lumen</location>
    </subcellularLocation>
</comment>
<dbReference type="SUPFAM" id="SSF53448">
    <property type="entry name" value="Nucleotide-diphospho-sugar transferases"/>
    <property type="match status" value="1"/>
</dbReference>
<dbReference type="Gene3D" id="3.90.550.10">
    <property type="entry name" value="Spore Coat Polysaccharide Biosynthesis Protein SpsA, Chain A"/>
    <property type="match status" value="1"/>
</dbReference>
<evidence type="ECO:0000256" key="8">
    <source>
        <dbReference type="ARBA" id="ARBA00023180"/>
    </source>
</evidence>
<dbReference type="InterPro" id="IPR040525">
    <property type="entry name" value="UGGT_TRXL_4"/>
</dbReference>
<evidence type="ECO:0000256" key="4">
    <source>
        <dbReference type="ARBA" id="ARBA00006351"/>
    </source>
</evidence>
<keyword evidence="6" id="KW-0732">Signal</keyword>
<feature type="domain" description="UGGT thioredoxin-like" evidence="10">
    <location>
        <begin position="61"/>
        <end position="244"/>
    </location>
</feature>
<evidence type="ECO:0000256" key="6">
    <source>
        <dbReference type="ARBA" id="ARBA00022729"/>
    </source>
</evidence>
<evidence type="ECO:0000313" key="15">
    <source>
        <dbReference type="EMBL" id="KAF8438182.1"/>
    </source>
</evidence>
<evidence type="ECO:0000256" key="3">
    <source>
        <dbReference type="ARBA" id="ARBA00004922"/>
    </source>
</evidence>
<reference evidence="15" key="1">
    <citation type="submission" date="2019-10" db="EMBL/GenBank/DDBJ databases">
        <authorList>
            <consortium name="DOE Joint Genome Institute"/>
            <person name="Kuo A."/>
            <person name="Miyauchi S."/>
            <person name="Kiss E."/>
            <person name="Drula E."/>
            <person name="Kohler A."/>
            <person name="Sanchez-Garcia M."/>
            <person name="Andreopoulos B."/>
            <person name="Barry K.W."/>
            <person name="Bonito G."/>
            <person name="Buee M."/>
            <person name="Carver A."/>
            <person name="Chen C."/>
            <person name="Cichocki N."/>
            <person name="Clum A."/>
            <person name="Culley D."/>
            <person name="Crous P.W."/>
            <person name="Fauchery L."/>
            <person name="Girlanda M."/>
            <person name="Hayes R."/>
            <person name="Keri Z."/>
            <person name="LaButti K."/>
            <person name="Lipzen A."/>
            <person name="Lombard V."/>
            <person name="Magnuson J."/>
            <person name="Maillard F."/>
            <person name="Morin E."/>
            <person name="Murat C."/>
            <person name="Nolan M."/>
            <person name="Ohm R."/>
            <person name="Pangilinan J."/>
            <person name="Pereira M."/>
            <person name="Perotto S."/>
            <person name="Peter M."/>
            <person name="Riley R."/>
            <person name="Sitrit Y."/>
            <person name="Stielow B."/>
            <person name="Szollosi G."/>
            <person name="Zifcakova L."/>
            <person name="Stursova M."/>
            <person name="Spatafora J.W."/>
            <person name="Tedersoo L."/>
            <person name="Vaario L.-M."/>
            <person name="Yamada A."/>
            <person name="Yan M."/>
            <person name="Wang P."/>
            <person name="Xu J."/>
            <person name="Bruns T."/>
            <person name="Baldrian P."/>
            <person name="Vilgalys R."/>
            <person name="Henrissat B."/>
            <person name="Grigoriev I.V."/>
            <person name="Hibbett D."/>
            <person name="Nagy L.G."/>
            <person name="Martin F.M."/>
        </authorList>
    </citation>
    <scope>NUCLEOTIDE SEQUENCE</scope>
    <source>
        <strain evidence="15">BED1</strain>
    </source>
</reference>
<accession>A0AAD4GD07</accession>
<evidence type="ECO:0000259" key="12">
    <source>
        <dbReference type="Pfam" id="PF18402"/>
    </source>
</evidence>
<dbReference type="InterPro" id="IPR040694">
    <property type="entry name" value="UGGT_TRXL_2"/>
</dbReference>
<feature type="region of interest" description="Disordered" evidence="9">
    <location>
        <begin position="1611"/>
        <end position="1644"/>
    </location>
</feature>
<keyword evidence="5" id="KW-0808">Transferase</keyword>
<dbReference type="GO" id="GO:0051082">
    <property type="term" value="F:unfolded protein binding"/>
    <property type="evidence" value="ECO:0007669"/>
    <property type="project" value="TreeGrafter"/>
</dbReference>
<dbReference type="GO" id="GO:0003980">
    <property type="term" value="F:UDP-glucose:glycoprotein glucosyltransferase activity"/>
    <property type="evidence" value="ECO:0007669"/>
    <property type="project" value="InterPro"/>
</dbReference>
<dbReference type="InterPro" id="IPR040497">
    <property type="entry name" value="Glyco_transf_24"/>
</dbReference>
<evidence type="ECO:0000256" key="5">
    <source>
        <dbReference type="ARBA" id="ARBA00022679"/>
    </source>
</evidence>
<evidence type="ECO:0000313" key="16">
    <source>
        <dbReference type="Proteomes" id="UP001194468"/>
    </source>
</evidence>
<evidence type="ECO:0000256" key="9">
    <source>
        <dbReference type="SAM" id="MobiDB-lite"/>
    </source>
</evidence>
<dbReference type="Pfam" id="PF18404">
    <property type="entry name" value="Glyco_transf_24"/>
    <property type="match status" value="1"/>
</dbReference>
<dbReference type="Pfam" id="PF18402">
    <property type="entry name" value="Thioredoxin_14"/>
    <property type="match status" value="1"/>
</dbReference>
<comment type="similarity">
    <text evidence="4">Belongs to the glycosyltransferase 8 family.</text>
</comment>
<evidence type="ECO:0000256" key="7">
    <source>
        <dbReference type="ARBA" id="ARBA00022824"/>
    </source>
</evidence>
<comment type="cofactor">
    <cofactor evidence="1">
        <name>Ca(2+)</name>
        <dbReference type="ChEBI" id="CHEBI:29108"/>
    </cofactor>
</comment>
<organism evidence="15 16">
    <name type="scientific">Boletus edulis BED1</name>
    <dbReference type="NCBI Taxonomy" id="1328754"/>
    <lineage>
        <taxon>Eukaryota</taxon>
        <taxon>Fungi</taxon>
        <taxon>Dikarya</taxon>
        <taxon>Basidiomycota</taxon>
        <taxon>Agaricomycotina</taxon>
        <taxon>Agaricomycetes</taxon>
        <taxon>Agaricomycetidae</taxon>
        <taxon>Boletales</taxon>
        <taxon>Boletineae</taxon>
        <taxon>Boletaceae</taxon>
        <taxon>Boletoideae</taxon>
        <taxon>Boletus</taxon>
    </lineage>
</organism>
<evidence type="ECO:0000259" key="11">
    <source>
        <dbReference type="Pfam" id="PF18401"/>
    </source>
</evidence>
<feature type="compositionally biased region" description="Polar residues" evidence="9">
    <location>
        <begin position="1611"/>
        <end position="1631"/>
    </location>
</feature>
<dbReference type="GO" id="GO:0005788">
    <property type="term" value="C:endoplasmic reticulum lumen"/>
    <property type="evidence" value="ECO:0007669"/>
    <property type="project" value="UniProtKB-SubCell"/>
</dbReference>
<keyword evidence="7" id="KW-0256">Endoplasmic reticulum</keyword>
<dbReference type="PANTHER" id="PTHR11226:SF0">
    <property type="entry name" value="UDP-GLUCOSE:GLYCOPROTEIN GLUCOSYLTRANSFERASE"/>
    <property type="match status" value="1"/>
</dbReference>
<dbReference type="EMBL" id="WHUW01000017">
    <property type="protein sequence ID" value="KAF8438182.1"/>
    <property type="molecule type" value="Genomic_DNA"/>
</dbReference>
<dbReference type="Pfam" id="PF18403">
    <property type="entry name" value="Thioredoxin_15"/>
    <property type="match status" value="1"/>
</dbReference>
<feature type="domain" description="UGGT thioredoxin-like" evidence="12">
    <location>
        <begin position="574"/>
        <end position="779"/>
    </location>
</feature>
<dbReference type="InterPro" id="IPR029044">
    <property type="entry name" value="Nucleotide-diphossugar_trans"/>
</dbReference>
<evidence type="ECO:0000256" key="1">
    <source>
        <dbReference type="ARBA" id="ARBA00001913"/>
    </source>
</evidence>
<dbReference type="Pfam" id="PF06427">
    <property type="entry name" value="UDP-g_GGTase"/>
    <property type="match status" value="1"/>
</dbReference>
<dbReference type="InterPro" id="IPR040692">
    <property type="entry name" value="UGGT_TRXL_3"/>
</dbReference>
<evidence type="ECO:0000259" key="13">
    <source>
        <dbReference type="Pfam" id="PF18403"/>
    </source>
</evidence>
<comment type="pathway">
    <text evidence="3">Protein modification; protein glycosylation.</text>
</comment>
<gene>
    <name evidence="15" type="ORF">L210DRAFT_3647168</name>
</gene>
<keyword evidence="16" id="KW-1185">Reference proteome</keyword>
<dbReference type="Proteomes" id="UP001194468">
    <property type="component" value="Unassembled WGS sequence"/>
</dbReference>
<dbReference type="CDD" id="cd06432">
    <property type="entry name" value="GT8_HUGT1_C_like"/>
    <property type="match status" value="1"/>
</dbReference>
<evidence type="ECO:0000259" key="10">
    <source>
        <dbReference type="Pfam" id="PF18400"/>
    </source>
</evidence>
<dbReference type="PANTHER" id="PTHR11226">
    <property type="entry name" value="UDP-GLUCOSE GLYCOPROTEIN:GLUCOSYLTRANSFERASE"/>
    <property type="match status" value="1"/>
</dbReference>
<dbReference type="Pfam" id="PF18401">
    <property type="entry name" value="Thioredoxin_13"/>
    <property type="match status" value="1"/>
</dbReference>
<keyword evidence="8" id="KW-0325">Glycoprotein</keyword>
<dbReference type="InterPro" id="IPR009448">
    <property type="entry name" value="UDP-g_GGtrans"/>
</dbReference>
<dbReference type="Pfam" id="PF18400">
    <property type="entry name" value="Thioredoxin_12"/>
    <property type="match status" value="1"/>
</dbReference>
<dbReference type="InterPro" id="IPR040693">
    <property type="entry name" value="UGGT_TRXL_1"/>
</dbReference>
<reference evidence="15" key="2">
    <citation type="journal article" date="2020" name="Nat. Commun.">
        <title>Large-scale genome sequencing of mycorrhizal fungi provides insights into the early evolution of symbiotic traits.</title>
        <authorList>
            <person name="Miyauchi S."/>
            <person name="Kiss E."/>
            <person name="Kuo A."/>
            <person name="Drula E."/>
            <person name="Kohler A."/>
            <person name="Sanchez-Garcia M."/>
            <person name="Morin E."/>
            <person name="Andreopoulos B."/>
            <person name="Barry K.W."/>
            <person name="Bonito G."/>
            <person name="Buee M."/>
            <person name="Carver A."/>
            <person name="Chen C."/>
            <person name="Cichocki N."/>
            <person name="Clum A."/>
            <person name="Culley D."/>
            <person name="Crous P.W."/>
            <person name="Fauchery L."/>
            <person name="Girlanda M."/>
            <person name="Hayes R.D."/>
            <person name="Keri Z."/>
            <person name="LaButti K."/>
            <person name="Lipzen A."/>
            <person name="Lombard V."/>
            <person name="Magnuson J."/>
            <person name="Maillard F."/>
            <person name="Murat C."/>
            <person name="Nolan M."/>
            <person name="Ohm R.A."/>
            <person name="Pangilinan J."/>
            <person name="Pereira M.F."/>
            <person name="Perotto S."/>
            <person name="Peter M."/>
            <person name="Pfister S."/>
            <person name="Riley R."/>
            <person name="Sitrit Y."/>
            <person name="Stielow J.B."/>
            <person name="Szollosi G."/>
            <person name="Zifcakova L."/>
            <person name="Stursova M."/>
            <person name="Spatafora J.W."/>
            <person name="Tedersoo L."/>
            <person name="Vaario L.M."/>
            <person name="Yamada A."/>
            <person name="Yan M."/>
            <person name="Wang P."/>
            <person name="Xu J."/>
            <person name="Bruns T."/>
            <person name="Baldrian P."/>
            <person name="Vilgalys R."/>
            <person name="Dunand C."/>
            <person name="Henrissat B."/>
            <person name="Grigoriev I.V."/>
            <person name="Hibbett D."/>
            <person name="Nagy L.G."/>
            <person name="Martin F.M."/>
        </authorList>
    </citation>
    <scope>NUCLEOTIDE SEQUENCE</scope>
    <source>
        <strain evidence="15">BED1</strain>
    </source>
</reference>
<feature type="domain" description="UDP-glucose:glycoprotein glucosyltransferase thioredoxin-like" evidence="13">
    <location>
        <begin position="822"/>
        <end position="1013"/>
    </location>
</feature>
<evidence type="ECO:0000259" key="14">
    <source>
        <dbReference type="Pfam" id="PF18404"/>
    </source>
</evidence>
<protein>
    <submittedName>
        <fullName evidence="15">UDP-glucose:Glycoprotein glucosyltransferase-domain-containing protein</fullName>
    </submittedName>
</protein>
<sequence length="1644" mass="183464">MQTCQSRVLERDEQQRYIVMGLPRTLKLALASIVLSALSAHGASPPVTVSLQSSFPASDPLLEAFESVAAEDPSVLFPLLSVFSLTERPPTPQLAHNAVFTIAADHMDWAALNSARVRLALHALTARLAASADYYDRHIANLADSDKLHSPECSSWVDWYGQIVCDAELLLQLANSKDDGFVTTGPKRLPFDHVHRISPSLEEPRYIAIHFADPTAPSFHSIHEALLSLEPKVEYILRWAQGTTEHGKGELSSHLSGYGVSLDLKKMDYLVLDDRNQHQAHWSASDPNGSIENGNQNSNEELLGCIFDSLPYIDQEAETRAMKGEPLTSEEIDGLFYPSTWLAGKLHASLTDLEPQHAHQCWNNHHTLPLSDVELFQTLTNSFPLYATSLARKIKVSEEVKDEVYDNSARAAPGMNIAWVNGRVLNENEGSMAGIFGLLRTLKRERTLVKTLVDLGLTTEQAIELLMHPAHSSTQRSGFSASKTASTRGSAKVFAAQARTGENDVEERKVFPLAPKFADYLEGLLQTLAMPIFDPSLQAVRMISSQSTCISDLEYDNPQLLRVRTMSLFSPMCRIRQNLVNVIYVLDLSNMRSLSLLSSLSENFVDRGFPVRWGFVPIGEGDSLKMTRLVYYVNQKHGRDQMITFIRGISRTHAERRLSSLSWQIVEETFRLLGAEDDFIEVARGNVPLVDEATGEDIIPRSQKYSQRLGVGVQATTGRGHVFVNGRYFTVSDNILQQMVGEISTQLQILQEMAYSDTPLMPTFFYDLPSTLRRRNPYILVDGPSGRGRGLEKSSLQMFNLPEVFSKAGFRTTDGSFVVPSQSDGLAVTVYVIADFDSHDGLELAKESLKFMTHSVSARVTFIHNSDEKATGAASTLLSTLFDAGTLRDIPPSRILEALANGSDGHNAPETQQPLAREDAAPPDITRLLQANRLVARQLGLRPGQRAVLVNGRLVGPLDARFEFDAEDFEMLESFEMKQRVSRVADAIDEVLAGDGAFDAIKRADLISMASSIIYADQQPDPSEAGLFDSAPKPRSSIYRLLSSNYTKLAVGEPSSAQSHIAVLVDPLSETAQRWSTILARSSELFPDIYIEVYFHPAELTEIPLKRFYRYNLVPHLNYDANGQEIPAQVTFSGLPMEPIYTMSMDVPPSWLVRPREALYDLDNIQLGNLPPEDQSQGIQALFALDYLVVEGHARELNTVNPPRGVQLQLIDVKDGSAVDDTQVVANLGYLQFKARPGMFRLEIREGRGRDIYELESVGTEGWNSPSVAEIGDGLVVMNFDGLTLYPRLARKPGKEMLDVLDEMEAAPGEGVTLFFTPKDEKTQAVQKQGDGQANINIFTVASGLLYERFASIMILSVLRNTNSSVKFWFIENFLSPSFLSTAFQYELVTYKWPSWLRLQKEKQRIIWAYKILFLDVLFPMDLKKVIFVDADQIVRADLQELVDLDLHGAPYGYTPMGDDNYGMEGFRFWKTGYWRDFLDGRSYHISALYVVDLVRFRQMAAGDLLRGSYQMLSQDPNSLANLDQDLPNNLQAQVPIYSLHEDWLWCETWCSKDRLHRAKTIDLCQNPLTKEPKLSRARQIPEWEEYDNEIARFARRLAADGKIHASVATADSNVLAGSSGQPPSQTNSGDSLADEPSPPHDEL</sequence>
<feature type="domain" description="UGGT thioredoxin-like" evidence="11">
    <location>
        <begin position="373"/>
        <end position="477"/>
    </location>
</feature>
<comment type="caution">
    <text evidence="15">The sequence shown here is derived from an EMBL/GenBank/DDBJ whole genome shotgun (WGS) entry which is preliminary data.</text>
</comment>
<dbReference type="GO" id="GO:0018279">
    <property type="term" value="P:protein N-linked glycosylation via asparagine"/>
    <property type="evidence" value="ECO:0007669"/>
    <property type="project" value="TreeGrafter"/>
</dbReference>
<name>A0AAD4GD07_BOLED</name>
<feature type="region of interest" description="Disordered" evidence="9">
    <location>
        <begin position="899"/>
        <end position="918"/>
    </location>
</feature>
<feature type="domain" description="Glucosyltransferase 24 catalytic" evidence="14">
    <location>
        <begin position="1336"/>
        <end position="1593"/>
    </location>
</feature>
<evidence type="ECO:0000256" key="2">
    <source>
        <dbReference type="ARBA" id="ARBA00004319"/>
    </source>
</evidence>
<dbReference type="GO" id="GO:0036503">
    <property type="term" value="P:ERAD pathway"/>
    <property type="evidence" value="ECO:0007669"/>
    <property type="project" value="TreeGrafter"/>
</dbReference>